<evidence type="ECO:0000259" key="2">
    <source>
        <dbReference type="Pfam" id="PF03816"/>
    </source>
</evidence>
<dbReference type="Pfam" id="PF13399">
    <property type="entry name" value="LytR_C"/>
    <property type="match status" value="1"/>
</dbReference>
<protein>
    <submittedName>
        <fullName evidence="4">Cell envelope-associated transcriptional attenuator LytR-CpsA-Psr, subfamily F2</fullName>
    </submittedName>
</protein>
<reference evidence="4" key="1">
    <citation type="submission" date="2020-02" db="EMBL/GenBank/DDBJ databases">
        <authorList>
            <person name="Meier V. D."/>
        </authorList>
    </citation>
    <scope>NUCLEOTIDE SEQUENCE</scope>
    <source>
        <strain evidence="4">AVDCRST_MAG26</strain>
    </source>
</reference>
<sequence length="441" mass="48014">MSLLLIMVAVAVLGYFIYDRTLGAIDDIAQTQDVRVKPGGNSPPPPLLQSPFNVLLIGVDSRAGRPEEGARSDTLIVVHVDPVDKWGSMLSIPRDTFVTIPYRDDISGDKINSAYSWGYLNPDIYGRGTRPEDAAAALAAETVEGFLGITIDYTAQVDFQGFQELVDAIDGITVDVPHTILDAEYPTDDNGYMRLLIEPGLQRMDGLTALRYARTRHADSDFGRAERQQQVIQAALNELRGRGLLGQIEAAPQLLTALRASVKTSMPIDDLGTLQGLAALAQEIGTDRIRRFTISPDTVALDPNYDNVYDLHWDEAEVQQLAREFQQGPGETASTEPETAKVQVLNGKGVRGLARQVSTDLQAAGFTLADPATAPTSENPNTLILDYTGKPQTRERLARFFGVESENVRDETANAADAPFGVDIVVLIGDDYSPQLETGER</sequence>
<gene>
    <name evidence="4" type="ORF">AVDCRST_MAG26-3239</name>
</gene>
<accession>A0A6J4JG07</accession>
<evidence type="ECO:0000259" key="3">
    <source>
        <dbReference type="Pfam" id="PF13399"/>
    </source>
</evidence>
<proteinExistence type="inferred from homology"/>
<organism evidence="4">
    <name type="scientific">uncultured Chloroflexia bacterium</name>
    <dbReference type="NCBI Taxonomy" id="1672391"/>
    <lineage>
        <taxon>Bacteria</taxon>
        <taxon>Bacillati</taxon>
        <taxon>Chloroflexota</taxon>
        <taxon>Chloroflexia</taxon>
        <taxon>environmental samples</taxon>
    </lineage>
</organism>
<dbReference type="InterPro" id="IPR027381">
    <property type="entry name" value="LytR/CpsA/Psr_C"/>
</dbReference>
<evidence type="ECO:0000256" key="1">
    <source>
        <dbReference type="ARBA" id="ARBA00006068"/>
    </source>
</evidence>
<dbReference type="Gene3D" id="3.40.630.190">
    <property type="entry name" value="LCP protein"/>
    <property type="match status" value="1"/>
</dbReference>
<dbReference type="InterPro" id="IPR004474">
    <property type="entry name" value="LytR_CpsA_psr"/>
</dbReference>
<dbReference type="NCBIfam" id="TIGR00350">
    <property type="entry name" value="lytR_cpsA_psr"/>
    <property type="match status" value="1"/>
</dbReference>
<dbReference type="AlphaFoldDB" id="A0A6J4JG07"/>
<dbReference type="PANTHER" id="PTHR33392:SF6">
    <property type="entry name" value="POLYISOPRENYL-TEICHOIC ACID--PEPTIDOGLYCAN TEICHOIC ACID TRANSFERASE TAGU"/>
    <property type="match status" value="1"/>
</dbReference>
<dbReference type="EMBL" id="CADCTK010000751">
    <property type="protein sequence ID" value="CAA9279032.1"/>
    <property type="molecule type" value="Genomic_DNA"/>
</dbReference>
<feature type="domain" description="LytR/CpsA/Psr regulator C-terminal" evidence="3">
    <location>
        <begin position="340"/>
        <end position="432"/>
    </location>
</feature>
<evidence type="ECO:0000313" key="4">
    <source>
        <dbReference type="EMBL" id="CAA9279032.1"/>
    </source>
</evidence>
<feature type="domain" description="Cell envelope-related transcriptional attenuator" evidence="2">
    <location>
        <begin position="71"/>
        <end position="239"/>
    </location>
</feature>
<name>A0A6J4JG07_9CHLR</name>
<dbReference type="Pfam" id="PF03816">
    <property type="entry name" value="LytR_cpsA_psr"/>
    <property type="match status" value="1"/>
</dbReference>
<dbReference type="Gene3D" id="3.30.70.2390">
    <property type="match status" value="1"/>
</dbReference>
<comment type="similarity">
    <text evidence="1">Belongs to the LytR/CpsA/Psr (LCP) family.</text>
</comment>
<dbReference type="InterPro" id="IPR050922">
    <property type="entry name" value="LytR/CpsA/Psr_CW_biosynth"/>
</dbReference>
<dbReference type="PANTHER" id="PTHR33392">
    <property type="entry name" value="POLYISOPRENYL-TEICHOIC ACID--PEPTIDOGLYCAN TEICHOIC ACID TRANSFERASE TAGU"/>
    <property type="match status" value="1"/>
</dbReference>